<proteinExistence type="predicted"/>
<keyword evidence="2" id="KW-0540">Nuclease</keyword>
<evidence type="ECO:0000313" key="3">
    <source>
        <dbReference type="Proteomes" id="UP000262917"/>
    </source>
</evidence>
<accession>A0A372DNU9</accession>
<dbReference type="EMBL" id="QVPD01000004">
    <property type="protein sequence ID" value="RFP61255.1"/>
    <property type="molecule type" value="Genomic_DNA"/>
</dbReference>
<dbReference type="AlphaFoldDB" id="A0A372DNU9"/>
<comment type="caution">
    <text evidence="2">The sequence shown here is derived from an EMBL/GenBank/DDBJ whole genome shotgun (WGS) entry which is preliminary data.</text>
</comment>
<gene>
    <name evidence="2" type="ORF">D0Y53_05940</name>
</gene>
<keyword evidence="3" id="KW-1185">Reference proteome</keyword>
<name>A0A372DNU9_9GAMM</name>
<organism evidence="2 3">
    <name type="scientific">Cognatiluteimonas weifangensis</name>
    <dbReference type="NCBI Taxonomy" id="2303539"/>
    <lineage>
        <taxon>Bacteria</taxon>
        <taxon>Pseudomonadati</taxon>
        <taxon>Pseudomonadota</taxon>
        <taxon>Gammaproteobacteria</taxon>
        <taxon>Lysobacterales</taxon>
        <taxon>Lysobacteraceae</taxon>
        <taxon>Cognatiluteimonas</taxon>
    </lineage>
</organism>
<dbReference type="InterPro" id="IPR003615">
    <property type="entry name" value="HNH_nuc"/>
</dbReference>
<dbReference type="GO" id="GO:0004519">
    <property type="term" value="F:endonuclease activity"/>
    <property type="evidence" value="ECO:0007669"/>
    <property type="project" value="UniProtKB-KW"/>
</dbReference>
<reference evidence="2 3" key="1">
    <citation type="submission" date="2018-08" db="EMBL/GenBank/DDBJ databases">
        <title>Lysobacter weifangensis sp. nov., a new member of the family 'Xanthomonadaceae', isolated from soil in a farmland.</title>
        <authorList>
            <person name="Zhao H."/>
        </authorList>
    </citation>
    <scope>NUCLEOTIDE SEQUENCE [LARGE SCALE GENOMIC DNA]</scope>
    <source>
        <strain evidence="2 3">WF-2</strain>
    </source>
</reference>
<keyword evidence="2" id="KW-0378">Hydrolase</keyword>
<evidence type="ECO:0000313" key="2">
    <source>
        <dbReference type="EMBL" id="RFP61255.1"/>
    </source>
</evidence>
<sequence>MRTSARTCSGRSGRNSSAARIAVRVSPRRWWMSNFMSQFENICTQFENMAQSSPSEGERQRLGRTVRGATVGATWRLRALLQGGGATMLFWLGVTDNRWFRHVARSRSDEVNFWQPSARAPFTGLPEGTLFLFKLKAPHNHVVGGGRFVRFTRLPLVTAWEVFEQQNGASSLSELCSLISSHRAEPASLDTEIGCTVLTDVFYLRPEQWFEVGDRFNRNIMVGKKYDSTELVGASLLADLQSATNGQWVADESEVAQGGFGKPFLQRARLGQGSFRTLVIDAYQRRCAITGEHTLPVLEAAHIKPYSIEPVHHISNGMLLRSDFHKLFDAGLVTVEPDLKVRVSGRIRDRYFNGKAYYRLHGQTLAALPLESIDHPNAAYLRWHNENRFVE</sequence>
<protein>
    <submittedName>
        <fullName evidence="2">HNH endonuclease</fullName>
    </submittedName>
</protein>
<evidence type="ECO:0000259" key="1">
    <source>
        <dbReference type="Pfam" id="PF13391"/>
    </source>
</evidence>
<keyword evidence="2" id="KW-0255">Endonuclease</keyword>
<feature type="domain" description="HNH nuclease" evidence="1">
    <location>
        <begin position="287"/>
        <end position="336"/>
    </location>
</feature>
<dbReference type="Proteomes" id="UP000262917">
    <property type="component" value="Unassembled WGS sequence"/>
</dbReference>
<dbReference type="Pfam" id="PF13391">
    <property type="entry name" value="HNH_2"/>
    <property type="match status" value="1"/>
</dbReference>